<keyword evidence="5 8" id="KW-0472">Membrane</keyword>
<dbReference type="InterPro" id="IPR007267">
    <property type="entry name" value="GtrA_DPMS_TM"/>
</dbReference>
<dbReference type="AlphaFoldDB" id="A0A0A3YMN6"/>
<accession>A0A0A3YMN6</accession>
<evidence type="ECO:0000256" key="5">
    <source>
        <dbReference type="ARBA" id="ARBA00023136"/>
    </source>
</evidence>
<dbReference type="STRING" id="371042.NG99_22335"/>
<dbReference type="PIRSF" id="PIRSF006298">
    <property type="entry name" value="GtrA_prd"/>
    <property type="match status" value="1"/>
</dbReference>
<keyword evidence="4 8" id="KW-1133">Transmembrane helix</keyword>
<evidence type="ECO:0000256" key="6">
    <source>
        <dbReference type="ARBA" id="ARBA00025595"/>
    </source>
</evidence>
<feature type="transmembrane region" description="Helical" evidence="8">
    <location>
        <begin position="66"/>
        <end position="83"/>
    </location>
</feature>
<dbReference type="RefSeq" id="WP_034897983.1">
    <property type="nucleotide sequence ID" value="NZ_JRUQ01000067.1"/>
</dbReference>
<dbReference type="GO" id="GO:0000271">
    <property type="term" value="P:polysaccharide biosynthetic process"/>
    <property type="evidence" value="ECO:0007669"/>
    <property type="project" value="InterPro"/>
</dbReference>
<dbReference type="PANTHER" id="PTHR38459:SF1">
    <property type="entry name" value="PROPHAGE BACTOPRENOL-LINKED GLUCOSE TRANSLOCASE HOMOLOG"/>
    <property type="match status" value="1"/>
</dbReference>
<dbReference type="eggNOG" id="COG2246">
    <property type="taxonomic scope" value="Bacteria"/>
</dbReference>
<feature type="domain" description="GtrA/DPMS transmembrane" evidence="9">
    <location>
        <begin position="7"/>
        <end position="115"/>
    </location>
</feature>
<comment type="caution">
    <text evidence="10">The sequence shown here is derived from an EMBL/GenBank/DDBJ whole genome shotgun (WGS) entry which is preliminary data.</text>
</comment>
<evidence type="ECO:0000256" key="3">
    <source>
        <dbReference type="ARBA" id="ARBA00022692"/>
    </source>
</evidence>
<sequence>MFTLLTRYASVGVVNTLIHWAVFASMCMAGLQQSLSNFAAFCVAVTFSFLANAFFTFKKKATGGKYIIYVIVMGVMSYSTGYFSDHFSLPPVVTIIIFSPASVAVGFLYFNFVAFKEGK</sequence>
<dbReference type="PANTHER" id="PTHR38459">
    <property type="entry name" value="PROPHAGE BACTOPRENOL-LINKED GLUCOSE TRANSLOCASE HOMOLOG"/>
    <property type="match status" value="1"/>
</dbReference>
<comment type="subcellular location">
    <subcellularLocation>
        <location evidence="1">Membrane</location>
        <topology evidence="1">Multi-pass membrane protein</topology>
    </subcellularLocation>
</comment>
<evidence type="ECO:0000313" key="11">
    <source>
        <dbReference type="Proteomes" id="UP000030351"/>
    </source>
</evidence>
<evidence type="ECO:0000256" key="1">
    <source>
        <dbReference type="ARBA" id="ARBA00004141"/>
    </source>
</evidence>
<reference evidence="10 11" key="1">
    <citation type="submission" date="2014-10" db="EMBL/GenBank/DDBJ databases">
        <title>Genome sequence of Erwinia typographi M043b.</title>
        <authorList>
            <person name="Chan K.-G."/>
            <person name="Tan W.-S."/>
        </authorList>
    </citation>
    <scope>NUCLEOTIDE SEQUENCE [LARGE SCALE GENOMIC DNA]</scope>
    <source>
        <strain evidence="10 11">M043b</strain>
    </source>
</reference>
<evidence type="ECO:0000256" key="2">
    <source>
        <dbReference type="ARBA" id="ARBA00022448"/>
    </source>
</evidence>
<dbReference type="Proteomes" id="UP000030351">
    <property type="component" value="Unassembled WGS sequence"/>
</dbReference>
<dbReference type="GO" id="GO:0005886">
    <property type="term" value="C:plasma membrane"/>
    <property type="evidence" value="ECO:0007669"/>
    <property type="project" value="TreeGrafter"/>
</dbReference>
<evidence type="ECO:0000259" key="9">
    <source>
        <dbReference type="Pfam" id="PF04138"/>
    </source>
</evidence>
<dbReference type="EMBL" id="JRUQ01000067">
    <property type="protein sequence ID" value="KGT88042.1"/>
    <property type="molecule type" value="Genomic_DNA"/>
</dbReference>
<comment type="function">
    <text evidence="6 7">Involved in O antigen modification. Involved in the translocation of bactoprenol-linked glucose across the cytoplasmic membrane.</text>
</comment>
<protein>
    <recommendedName>
        <fullName evidence="7">Bactoprenol-linked glucose translocase</fullName>
    </recommendedName>
</protein>
<dbReference type="InterPro" id="IPR051401">
    <property type="entry name" value="GtrA_CellWall_Glycosyl"/>
</dbReference>
<dbReference type="InterPro" id="IPR016480">
    <property type="entry name" value="Glc_translocase_bactprenl-link"/>
</dbReference>
<keyword evidence="11" id="KW-1185">Reference proteome</keyword>
<evidence type="ECO:0000256" key="7">
    <source>
        <dbReference type="PIRNR" id="PIRNR006298"/>
    </source>
</evidence>
<keyword evidence="2 7" id="KW-0813">Transport</keyword>
<gene>
    <name evidence="10" type="ORF">NG99_22335</name>
</gene>
<keyword evidence="3 8" id="KW-0812">Transmembrane</keyword>
<evidence type="ECO:0000313" key="10">
    <source>
        <dbReference type="EMBL" id="KGT88042.1"/>
    </source>
</evidence>
<feature type="transmembrane region" description="Helical" evidence="8">
    <location>
        <begin position="95"/>
        <end position="115"/>
    </location>
</feature>
<comment type="similarity">
    <text evidence="7">Belongs to the gtrA family.</text>
</comment>
<organism evidence="10 11">
    <name type="scientific">Erwinia typographi</name>
    <dbReference type="NCBI Taxonomy" id="371042"/>
    <lineage>
        <taxon>Bacteria</taxon>
        <taxon>Pseudomonadati</taxon>
        <taxon>Pseudomonadota</taxon>
        <taxon>Gammaproteobacteria</taxon>
        <taxon>Enterobacterales</taxon>
        <taxon>Erwiniaceae</taxon>
        <taxon>Erwinia</taxon>
    </lineage>
</organism>
<feature type="transmembrane region" description="Helical" evidence="8">
    <location>
        <begin position="38"/>
        <end position="57"/>
    </location>
</feature>
<dbReference type="OrthoDB" id="5616234at2"/>
<name>A0A0A3YMN6_9GAMM</name>
<evidence type="ECO:0000256" key="4">
    <source>
        <dbReference type="ARBA" id="ARBA00022989"/>
    </source>
</evidence>
<proteinExistence type="inferred from homology"/>
<dbReference type="Pfam" id="PF04138">
    <property type="entry name" value="GtrA_DPMS_TM"/>
    <property type="match status" value="1"/>
</dbReference>
<evidence type="ECO:0000256" key="8">
    <source>
        <dbReference type="SAM" id="Phobius"/>
    </source>
</evidence>
<feature type="transmembrane region" description="Helical" evidence="8">
    <location>
        <begin position="12"/>
        <end position="32"/>
    </location>
</feature>